<reference evidence="2 3" key="1">
    <citation type="submission" date="2015-08" db="EMBL/GenBank/DDBJ databases">
        <title>The genome of the Asian arowana (Scleropages formosus).</title>
        <authorList>
            <person name="Tan M.H."/>
            <person name="Gan H.M."/>
            <person name="Croft L.J."/>
            <person name="Austin C.M."/>
        </authorList>
    </citation>
    <scope>NUCLEOTIDE SEQUENCE [LARGE SCALE GENOMIC DNA]</scope>
    <source>
        <strain evidence="2">Aro1</strain>
    </source>
</reference>
<feature type="compositionally biased region" description="Basic and acidic residues" evidence="1">
    <location>
        <begin position="32"/>
        <end position="47"/>
    </location>
</feature>
<feature type="region of interest" description="Disordered" evidence="1">
    <location>
        <begin position="1"/>
        <end position="78"/>
    </location>
</feature>
<dbReference type="EMBL" id="JARO02005031">
    <property type="protein sequence ID" value="KPP67474.1"/>
    <property type="molecule type" value="Genomic_DNA"/>
</dbReference>
<feature type="compositionally biased region" description="Polar residues" evidence="1">
    <location>
        <begin position="494"/>
        <end position="503"/>
    </location>
</feature>
<feature type="region of interest" description="Disordered" evidence="1">
    <location>
        <begin position="494"/>
        <end position="521"/>
    </location>
</feature>
<accession>A0A0P7UBA0</accession>
<evidence type="ECO:0000256" key="1">
    <source>
        <dbReference type="SAM" id="MobiDB-lite"/>
    </source>
</evidence>
<evidence type="ECO:0000313" key="2">
    <source>
        <dbReference type="EMBL" id="KPP67474.1"/>
    </source>
</evidence>
<name>A0A0P7UBA0_SCLFO</name>
<proteinExistence type="predicted"/>
<dbReference type="Proteomes" id="UP000034805">
    <property type="component" value="Unassembled WGS sequence"/>
</dbReference>
<feature type="region of interest" description="Disordered" evidence="1">
    <location>
        <begin position="93"/>
        <end position="113"/>
    </location>
</feature>
<comment type="caution">
    <text evidence="2">The sequence shown here is derived from an EMBL/GenBank/DDBJ whole genome shotgun (WGS) entry which is preliminary data.</text>
</comment>
<feature type="compositionally biased region" description="Polar residues" evidence="1">
    <location>
        <begin position="55"/>
        <end position="78"/>
    </location>
</feature>
<sequence>MASQSLTGNTGRKVGEGGDTPRMGHQCVAGHPKQDLNPRRAKERDPAKTAAPSLNFKTTSSLGPPFNKQQTPYGTQNRSQLKAQVSMLKPIRDTQPLPDKQTSSVAIGGPPVHPKSPEAILGVEAGGQIKLKATAFDSFIKHKHAQKGYEPRPSYLHLIHIIRVRMKGTATQTLQNLRRNNALTHLFTGHRGSARISESVNTRGMLHTTQEHCSSSKDECTGSMKRLCGLMAPALRVRGFEWVVHLHMYPCTSERQTNEVPDPEEGGAERAVCLPSHFGPPDGSCASAVTQQLLRFASTVKFEHDIGKICEHEENIQTPRSRIHKLDLNLHQNKKDRQSQAPASPLLHGLNVAAQVLSDLLKRYHVSPLLISPHWLPIAVRIKFKTLHQWMCSLISTRADQSPHPNQTATLLRICLLGGPTHKRSKSKHSKVLTSGSDAVKRPSPLTQRLDVPFVSIAINPPWYKPPALCHWVRLQLPMTPAWDKQFQMVSVLPSRQGSQQSEPDPRITGCKAGEDIMERT</sequence>
<dbReference type="AlphaFoldDB" id="A0A0P7UBA0"/>
<protein>
    <submittedName>
        <fullName evidence="2">Uncharacterized protein</fullName>
    </submittedName>
</protein>
<organism evidence="2 3">
    <name type="scientific">Scleropages formosus</name>
    <name type="common">Asian bonytongue</name>
    <name type="synonym">Osteoglossum formosum</name>
    <dbReference type="NCBI Taxonomy" id="113540"/>
    <lineage>
        <taxon>Eukaryota</taxon>
        <taxon>Metazoa</taxon>
        <taxon>Chordata</taxon>
        <taxon>Craniata</taxon>
        <taxon>Vertebrata</taxon>
        <taxon>Euteleostomi</taxon>
        <taxon>Actinopterygii</taxon>
        <taxon>Neopterygii</taxon>
        <taxon>Teleostei</taxon>
        <taxon>Osteoglossocephala</taxon>
        <taxon>Osteoglossomorpha</taxon>
        <taxon>Osteoglossiformes</taxon>
        <taxon>Osteoglossidae</taxon>
        <taxon>Scleropages</taxon>
    </lineage>
</organism>
<gene>
    <name evidence="2" type="ORF">Z043_113932</name>
</gene>
<feature type="compositionally biased region" description="Polar residues" evidence="1">
    <location>
        <begin position="1"/>
        <end position="10"/>
    </location>
</feature>
<evidence type="ECO:0000313" key="3">
    <source>
        <dbReference type="Proteomes" id="UP000034805"/>
    </source>
</evidence>
<feature type="non-terminal residue" evidence="2">
    <location>
        <position position="521"/>
    </location>
</feature>